<dbReference type="EMBL" id="FNJB01000022">
    <property type="protein sequence ID" value="SDP90575.1"/>
    <property type="molecule type" value="Genomic_DNA"/>
</dbReference>
<dbReference type="STRING" id="504798.SAMN05421871_101677"/>
<evidence type="ECO:0000313" key="2">
    <source>
        <dbReference type="Proteomes" id="UP000199651"/>
    </source>
</evidence>
<keyword evidence="2" id="KW-1185">Reference proteome</keyword>
<protein>
    <recommendedName>
        <fullName evidence="3">SH3 domain-containing protein</fullName>
    </recommendedName>
</protein>
<organism evidence="1 2">
    <name type="scientific">Actinokineospora alba</name>
    <dbReference type="NCBI Taxonomy" id="504798"/>
    <lineage>
        <taxon>Bacteria</taxon>
        <taxon>Bacillati</taxon>
        <taxon>Actinomycetota</taxon>
        <taxon>Actinomycetes</taxon>
        <taxon>Pseudonocardiales</taxon>
        <taxon>Pseudonocardiaceae</taxon>
        <taxon>Actinokineospora</taxon>
    </lineage>
</organism>
<gene>
    <name evidence="1" type="ORF">SAMN05192558_1229</name>
</gene>
<name>A0A1H0WJB3_9PSEU</name>
<proteinExistence type="predicted"/>
<sequence length="104" mass="10958">MLTMLLPKRTLLIGGALVGVVSMYSMGVESPNAPASSAAKCRMSVTADVLNVRAAPDGHADIVGKFKQGAETDALPTVQNGFRMLGPNRWASTQFLQPLPGRTC</sequence>
<accession>A0A1H0WJB3</accession>
<evidence type="ECO:0000313" key="1">
    <source>
        <dbReference type="EMBL" id="SDP90575.1"/>
    </source>
</evidence>
<dbReference type="AlphaFoldDB" id="A0A1H0WJB3"/>
<dbReference type="Proteomes" id="UP000199651">
    <property type="component" value="Unassembled WGS sequence"/>
</dbReference>
<reference evidence="2" key="1">
    <citation type="submission" date="2016-10" db="EMBL/GenBank/DDBJ databases">
        <authorList>
            <person name="Varghese N."/>
            <person name="Submissions S."/>
        </authorList>
    </citation>
    <scope>NUCLEOTIDE SEQUENCE [LARGE SCALE GENOMIC DNA]</scope>
    <source>
        <strain evidence="2">IBRC-M 10655</strain>
    </source>
</reference>
<evidence type="ECO:0008006" key="3">
    <source>
        <dbReference type="Google" id="ProtNLM"/>
    </source>
</evidence>